<dbReference type="Gene3D" id="1.10.3210.10">
    <property type="entry name" value="Hypothetical protein af1432"/>
    <property type="match status" value="1"/>
</dbReference>
<evidence type="ECO:0000256" key="2">
    <source>
        <dbReference type="ARBA" id="ARBA00022801"/>
    </source>
</evidence>
<dbReference type="PANTHER" id="PTHR30005">
    <property type="entry name" value="EXOPOLYPHOSPHATASE"/>
    <property type="match status" value="1"/>
</dbReference>
<dbReference type="RefSeq" id="WP_073049795.1">
    <property type="nucleotide sequence ID" value="NZ_FQZL01000018.1"/>
</dbReference>
<dbReference type="SUPFAM" id="SSF53067">
    <property type="entry name" value="Actin-like ATPase domain"/>
    <property type="match status" value="2"/>
</dbReference>
<gene>
    <name evidence="5" type="ORF">SAMN02745751_02371</name>
</gene>
<dbReference type="EMBL" id="FQZL01000018">
    <property type="protein sequence ID" value="SHJ35917.1"/>
    <property type="molecule type" value="Genomic_DNA"/>
</dbReference>
<feature type="domain" description="Ppx/GppA phosphatase C-terminal" evidence="4">
    <location>
        <begin position="315"/>
        <end position="470"/>
    </location>
</feature>
<evidence type="ECO:0000313" key="5">
    <source>
        <dbReference type="EMBL" id="SHJ35917.1"/>
    </source>
</evidence>
<keyword evidence="2" id="KW-0378">Hydrolase</keyword>
<dbReference type="OrthoDB" id="9807195at2"/>
<dbReference type="Gene3D" id="3.30.420.40">
    <property type="match status" value="1"/>
</dbReference>
<dbReference type="CDD" id="cd24052">
    <property type="entry name" value="ASKHA_NBD_HpPPX-GppA-like"/>
    <property type="match status" value="1"/>
</dbReference>
<dbReference type="AlphaFoldDB" id="A0A1M6INE4"/>
<dbReference type="Pfam" id="PF21447">
    <property type="entry name" value="Ppx-GppA_III"/>
    <property type="match status" value="1"/>
</dbReference>
<evidence type="ECO:0000313" key="6">
    <source>
        <dbReference type="Proteomes" id="UP000184052"/>
    </source>
</evidence>
<dbReference type="STRING" id="1121476.SAMN02745751_02371"/>
<dbReference type="PIRSF" id="PIRSF001267">
    <property type="entry name" value="Pyrophosphatase_GppA_Ppx"/>
    <property type="match status" value="1"/>
</dbReference>
<reference evidence="5 6" key="1">
    <citation type="submission" date="2016-11" db="EMBL/GenBank/DDBJ databases">
        <authorList>
            <person name="Jaros S."/>
            <person name="Januszkiewicz K."/>
            <person name="Wedrychowicz H."/>
        </authorList>
    </citation>
    <scope>NUCLEOTIDE SEQUENCE [LARGE SCALE GENOMIC DNA]</scope>
    <source>
        <strain evidence="5 6">DSM 17477</strain>
    </source>
</reference>
<dbReference type="InterPro" id="IPR030673">
    <property type="entry name" value="PyroPPase_GppA_Ppx"/>
</dbReference>
<dbReference type="InterPro" id="IPR050273">
    <property type="entry name" value="GppA/Ppx_hydrolase"/>
</dbReference>
<protein>
    <submittedName>
        <fullName evidence="5">Exopolyphosphatase / guanosine-5'-triphosphate,3'-diphosphate pyrophosphatase</fullName>
    </submittedName>
</protein>
<evidence type="ECO:0000259" key="4">
    <source>
        <dbReference type="Pfam" id="PF21447"/>
    </source>
</evidence>
<feature type="domain" description="Ppx/GppA phosphatase N-terminal" evidence="3">
    <location>
        <begin position="16"/>
        <end position="299"/>
    </location>
</feature>
<dbReference type="Pfam" id="PF02541">
    <property type="entry name" value="Ppx-GppA"/>
    <property type="match status" value="1"/>
</dbReference>
<dbReference type="Proteomes" id="UP000184052">
    <property type="component" value="Unassembled WGS sequence"/>
</dbReference>
<accession>A0A1M6INE4</accession>
<dbReference type="InterPro" id="IPR048950">
    <property type="entry name" value="Ppx_GppA_C"/>
</dbReference>
<evidence type="ECO:0000259" key="3">
    <source>
        <dbReference type="Pfam" id="PF02541"/>
    </source>
</evidence>
<dbReference type="GO" id="GO:0006357">
    <property type="term" value="P:regulation of transcription by RNA polymerase II"/>
    <property type="evidence" value="ECO:0007669"/>
    <property type="project" value="TreeGrafter"/>
</dbReference>
<dbReference type="Gene3D" id="3.30.420.150">
    <property type="entry name" value="Exopolyphosphatase. Domain 2"/>
    <property type="match status" value="1"/>
</dbReference>
<keyword evidence="6" id="KW-1185">Reference proteome</keyword>
<sequence length="499" mass="57172">MRYGIIDIGSNTFRLIIAEITEKSYFVIDGFKENVRLSEGLDKDSFLNEEKLEYGKKTLRMLVDYCRASKCEEIRIVATAALRKARNRDEFISYAKKELGVNVELLPGESEAMYDYIGSINSLSKRDYVFMDIGGGSTEIGLVKDRKLKNSISLPFGAVDLANEFSLRDKPKNDDLKRLEEYVTDKYEEVEWLKEGKDLPLIGIGGTIRTIGKIQKKKDDYPLSAIHNYYIERSAVNSLYEQVSSISRKKRENIGGLSGDRSDIFVGACGAVKYLLDHCGSSHLVISRDGLREGLMFEKCGFGINNIKKNPLRLSVENMMLVYDVDVDHAVHVHFLMTRLFEELKDIHGMKDDMKDIMYASSMLHDVGKLLDYKNHHKHSFYIMLNSMLKGMNNKRQLISAVVAGRHTTHKLKENLEDYYKLLNKEEQDNIEKLSVLLMMAEGLDRSNSMRIKDIKCEKHNDAVIIKTFSDEDITLEKAYLKFFENIFNSTFGCHMVVV</sequence>
<dbReference type="PANTHER" id="PTHR30005:SF0">
    <property type="entry name" value="RETROGRADE REGULATION PROTEIN 2"/>
    <property type="match status" value="1"/>
</dbReference>
<proteinExistence type="inferred from homology"/>
<dbReference type="GO" id="GO:0016787">
    <property type="term" value="F:hydrolase activity"/>
    <property type="evidence" value="ECO:0007669"/>
    <property type="project" value="UniProtKB-KW"/>
</dbReference>
<comment type="similarity">
    <text evidence="1">Belongs to the GppA/Ppx family.</text>
</comment>
<name>A0A1M6INE4_9FIRM</name>
<evidence type="ECO:0000256" key="1">
    <source>
        <dbReference type="ARBA" id="ARBA00007125"/>
    </source>
</evidence>
<organism evidence="5 6">
    <name type="scientific">Dethiosulfatibacter aminovorans DSM 17477</name>
    <dbReference type="NCBI Taxonomy" id="1121476"/>
    <lineage>
        <taxon>Bacteria</taxon>
        <taxon>Bacillati</taxon>
        <taxon>Bacillota</taxon>
        <taxon>Tissierellia</taxon>
        <taxon>Dethiosulfatibacter</taxon>
    </lineage>
</organism>
<dbReference type="SUPFAM" id="SSF109604">
    <property type="entry name" value="HD-domain/PDEase-like"/>
    <property type="match status" value="1"/>
</dbReference>
<dbReference type="InterPro" id="IPR043129">
    <property type="entry name" value="ATPase_NBD"/>
</dbReference>
<dbReference type="InterPro" id="IPR003695">
    <property type="entry name" value="Ppx_GppA_N"/>
</dbReference>